<evidence type="ECO:0000313" key="6">
    <source>
        <dbReference type="EMBL" id="KUO40074.1"/>
    </source>
</evidence>
<evidence type="ECO:0000256" key="3">
    <source>
        <dbReference type="ARBA" id="ARBA00023274"/>
    </source>
</evidence>
<comment type="similarity">
    <text evidence="1 4 5">Belongs to the universal ribosomal protein uL14 family.</text>
</comment>
<dbReference type="GO" id="GO:0022625">
    <property type="term" value="C:cytosolic large ribosomal subunit"/>
    <property type="evidence" value="ECO:0007669"/>
    <property type="project" value="TreeGrafter"/>
</dbReference>
<keyword evidence="4" id="KW-0694">RNA-binding</keyword>
<comment type="caution">
    <text evidence="6">The sequence shown here is derived from an EMBL/GenBank/DDBJ whole genome shotgun (WGS) entry which is preliminary data.</text>
</comment>
<accession>A0A147JUF3</accession>
<keyword evidence="4" id="KW-0699">rRNA-binding</keyword>
<proteinExistence type="inferred from homology"/>
<dbReference type="HAMAP" id="MF_01367">
    <property type="entry name" value="Ribosomal_uL14"/>
    <property type="match status" value="1"/>
</dbReference>
<dbReference type="InterPro" id="IPR019972">
    <property type="entry name" value="Ribosomal_uL14_CS"/>
</dbReference>
<dbReference type="PANTHER" id="PTHR11761:SF8">
    <property type="entry name" value="LARGE RIBOSOMAL SUBUNIT PROTEIN UL14"/>
    <property type="match status" value="1"/>
</dbReference>
<dbReference type="FunFam" id="2.40.150.20:FF:000007">
    <property type="entry name" value="50S ribosomal protein L14"/>
    <property type="match status" value="1"/>
</dbReference>
<protein>
    <recommendedName>
        <fullName evidence="4">Large ribosomal subunit protein uL14</fullName>
    </recommendedName>
</protein>
<dbReference type="Proteomes" id="UP000074294">
    <property type="component" value="Unassembled WGS sequence"/>
</dbReference>
<dbReference type="GO" id="GO:0003735">
    <property type="term" value="F:structural constituent of ribosome"/>
    <property type="evidence" value="ECO:0007669"/>
    <property type="project" value="InterPro"/>
</dbReference>
<evidence type="ECO:0000256" key="2">
    <source>
        <dbReference type="ARBA" id="ARBA00022980"/>
    </source>
</evidence>
<dbReference type="CDD" id="cd00337">
    <property type="entry name" value="Ribosomal_uL14"/>
    <property type="match status" value="1"/>
</dbReference>
<sequence>MGKKGAGTAIGVSAVTPVRALPVGARLVVTDNTGAREIQIISVMGYKGRHRAMSKAGVGDRVVASVKKGIPELRKQLVQAVVVRQTKEYRRIDGLRVMFEDNAAVLITPEAAPRGSEIKGPIAREAAERWPKVAGIASIVV</sequence>
<dbReference type="InterPro" id="IPR036853">
    <property type="entry name" value="Ribosomal_uL14_sf"/>
</dbReference>
<dbReference type="InterPro" id="IPR000218">
    <property type="entry name" value="Ribosomal_uL14"/>
</dbReference>
<gene>
    <name evidence="4" type="primary">rpl14</name>
    <name evidence="6" type="ORF">APZ16_05500</name>
</gene>
<dbReference type="PROSITE" id="PS00049">
    <property type="entry name" value="RIBOSOMAL_L14"/>
    <property type="match status" value="1"/>
</dbReference>
<keyword evidence="2 4" id="KW-0689">Ribosomal protein</keyword>
<dbReference type="EMBL" id="LQMQ01000049">
    <property type="protein sequence ID" value="KUO40074.1"/>
    <property type="molecule type" value="Genomic_DNA"/>
</dbReference>
<comment type="function">
    <text evidence="4">Binds to 23S rRNA. Forms part of two intersubunit bridges in the 70S ribosome.</text>
</comment>
<evidence type="ECO:0000313" key="7">
    <source>
        <dbReference type="Proteomes" id="UP000074294"/>
    </source>
</evidence>
<dbReference type="STRING" id="1776334.APZ16_05500"/>
<dbReference type="Gene3D" id="2.40.150.20">
    <property type="entry name" value="Ribosomal protein L14"/>
    <property type="match status" value="1"/>
</dbReference>
<evidence type="ECO:0000256" key="5">
    <source>
        <dbReference type="RuleBase" id="RU003949"/>
    </source>
</evidence>
<name>A0A147JUF3_HADYE</name>
<dbReference type="Pfam" id="PF00238">
    <property type="entry name" value="Ribosomal_L14"/>
    <property type="match status" value="1"/>
</dbReference>
<reference evidence="6 7" key="1">
    <citation type="journal article" date="2016" name="Nat. Microbiol.">
        <title>Genomic inference of the metabolism of cosmopolitan subsurface Archaea, Hadesarchaea.</title>
        <authorList>
            <person name="Baker B.J."/>
            <person name="Saw J.H."/>
            <person name="Lind A.E."/>
            <person name="Lazar C.S."/>
            <person name="Hinrichs K.-U."/>
            <person name="Teske A.P."/>
            <person name="Ettema T.J."/>
        </authorList>
    </citation>
    <scope>NUCLEOTIDE SEQUENCE [LARGE SCALE GENOMIC DNA]</scope>
</reference>
<dbReference type="NCBIfam" id="NF006344">
    <property type="entry name" value="PRK08571.1"/>
    <property type="match status" value="1"/>
</dbReference>
<dbReference type="PANTHER" id="PTHR11761">
    <property type="entry name" value="50S/60S RIBOSOMAL PROTEIN L14/L23"/>
    <property type="match status" value="1"/>
</dbReference>
<dbReference type="GO" id="GO:0006412">
    <property type="term" value="P:translation"/>
    <property type="evidence" value="ECO:0007669"/>
    <property type="project" value="UniProtKB-UniRule"/>
</dbReference>
<comment type="subunit">
    <text evidence="4">Part of the 50S ribosomal subunit. Forms a cluster with proteins L3 and L24e, part of which may contact the 16S rRNA in 2 intersubunit bridges.</text>
</comment>
<keyword evidence="3 4" id="KW-0687">Ribonucleoprotein</keyword>
<organism evidence="6 7">
    <name type="scientific">Hadarchaeum yellowstonense</name>
    <dbReference type="NCBI Taxonomy" id="1776334"/>
    <lineage>
        <taxon>Archaea</taxon>
        <taxon>Methanobacteriati</taxon>
        <taxon>Candidatus Hadarchaeota</taxon>
        <taxon>Candidatus Hadarchaeia</taxon>
        <taxon>Candidatus Hadarchaeales</taxon>
        <taxon>Candidatus Hadarchaeaceae</taxon>
        <taxon>Candidatus Hadarchaeum</taxon>
    </lineage>
</organism>
<evidence type="ECO:0000256" key="4">
    <source>
        <dbReference type="HAMAP-Rule" id="MF_01367"/>
    </source>
</evidence>
<dbReference type="SMART" id="SM01374">
    <property type="entry name" value="Ribosomal_L14"/>
    <property type="match status" value="1"/>
</dbReference>
<dbReference type="SUPFAM" id="SSF50193">
    <property type="entry name" value="Ribosomal protein L14"/>
    <property type="match status" value="1"/>
</dbReference>
<evidence type="ECO:0000256" key="1">
    <source>
        <dbReference type="ARBA" id="ARBA00010745"/>
    </source>
</evidence>
<dbReference type="AlphaFoldDB" id="A0A147JUF3"/>
<dbReference type="GO" id="GO:0070180">
    <property type="term" value="F:large ribosomal subunit rRNA binding"/>
    <property type="evidence" value="ECO:0007669"/>
    <property type="project" value="TreeGrafter"/>
</dbReference>